<evidence type="ECO:0000256" key="1">
    <source>
        <dbReference type="ARBA" id="ARBA00004370"/>
    </source>
</evidence>
<organism evidence="14 15">
    <name type="scientific">Rotaria sordida</name>
    <dbReference type="NCBI Taxonomy" id="392033"/>
    <lineage>
        <taxon>Eukaryota</taxon>
        <taxon>Metazoa</taxon>
        <taxon>Spiralia</taxon>
        <taxon>Gnathifera</taxon>
        <taxon>Rotifera</taxon>
        <taxon>Eurotatoria</taxon>
        <taxon>Bdelloidea</taxon>
        <taxon>Philodinida</taxon>
        <taxon>Philodinidae</taxon>
        <taxon>Rotaria</taxon>
    </lineage>
</organism>
<keyword evidence="3" id="KW-0812">Transmembrane</keyword>
<evidence type="ECO:0000256" key="3">
    <source>
        <dbReference type="ARBA" id="ARBA00022692"/>
    </source>
</evidence>
<feature type="domain" description="GP-PDE" evidence="13">
    <location>
        <begin position="38"/>
        <end position="315"/>
    </location>
</feature>
<dbReference type="PROSITE" id="PS50007">
    <property type="entry name" value="PIPLC_X_DOMAIN"/>
    <property type="match status" value="1"/>
</dbReference>
<evidence type="ECO:0000256" key="9">
    <source>
        <dbReference type="ARBA" id="ARBA00047392"/>
    </source>
</evidence>
<dbReference type="CDD" id="cd08612">
    <property type="entry name" value="GDPD_GDE4"/>
    <property type="match status" value="1"/>
</dbReference>
<dbReference type="GO" id="GO:0008081">
    <property type="term" value="F:phosphoric diester hydrolase activity"/>
    <property type="evidence" value="ECO:0007669"/>
    <property type="project" value="InterPro"/>
</dbReference>
<dbReference type="SUPFAM" id="SSF51695">
    <property type="entry name" value="PLC-like phosphodiesterases"/>
    <property type="match status" value="1"/>
</dbReference>
<dbReference type="GO" id="GO:0004622">
    <property type="term" value="F:phosphatidylcholine lysophospholipase activity"/>
    <property type="evidence" value="ECO:0007669"/>
    <property type="project" value="TreeGrafter"/>
</dbReference>
<dbReference type="PROSITE" id="PS51704">
    <property type="entry name" value="GP_PDE"/>
    <property type="match status" value="1"/>
</dbReference>
<dbReference type="Proteomes" id="UP000663882">
    <property type="component" value="Unassembled WGS sequence"/>
</dbReference>
<evidence type="ECO:0000313" key="15">
    <source>
        <dbReference type="Proteomes" id="UP000663882"/>
    </source>
</evidence>
<keyword evidence="7" id="KW-0472">Membrane</keyword>
<gene>
    <name evidence="14" type="ORF">RFH988_LOCUS16637</name>
</gene>
<dbReference type="Pfam" id="PF03009">
    <property type="entry name" value="GDPD"/>
    <property type="match status" value="1"/>
</dbReference>
<evidence type="ECO:0000256" key="12">
    <source>
        <dbReference type="ARBA" id="ARBA00048947"/>
    </source>
</evidence>
<evidence type="ECO:0000256" key="8">
    <source>
        <dbReference type="ARBA" id="ARBA00036083"/>
    </source>
</evidence>
<dbReference type="InterPro" id="IPR030395">
    <property type="entry name" value="GP_PDE_dom"/>
</dbReference>
<evidence type="ECO:0000256" key="4">
    <source>
        <dbReference type="ARBA" id="ARBA00022801"/>
    </source>
</evidence>
<dbReference type="PANTHER" id="PTHR42758">
    <property type="entry name" value="PHOSPHATIDYLGLYCEROL PHOSPHOLIPASE C"/>
    <property type="match status" value="1"/>
</dbReference>
<dbReference type="PANTHER" id="PTHR42758:SF2">
    <property type="entry name" value="PHOSPHATIDYLGLYCEROL PHOSPHOLIPASE C"/>
    <property type="match status" value="1"/>
</dbReference>
<comment type="catalytic activity">
    <reaction evidence="10">
        <text>N-hexadecanoyl-1-(9Z-octadecenoyl)-sn-glycero-3-phosphoethanolamine + H2O = N-hexadecanoylethanolamine + 1-(9Z-octadecenoyl)-sn-glycero-3-phosphate + H(+)</text>
        <dbReference type="Rhea" id="RHEA:53168"/>
        <dbReference type="ChEBI" id="CHEBI:15377"/>
        <dbReference type="ChEBI" id="CHEBI:15378"/>
        <dbReference type="ChEBI" id="CHEBI:71464"/>
        <dbReference type="ChEBI" id="CHEBI:74544"/>
        <dbReference type="ChEBI" id="CHEBI:85217"/>
    </reaction>
    <physiologicalReaction direction="left-to-right" evidence="10">
        <dbReference type="Rhea" id="RHEA:53169"/>
    </physiologicalReaction>
</comment>
<protein>
    <recommendedName>
        <fullName evidence="13">GP-PDE domain-containing protein</fullName>
    </recommendedName>
</protein>
<dbReference type="AlphaFoldDB" id="A0A814KCU0"/>
<dbReference type="GO" id="GO:0005789">
    <property type="term" value="C:endoplasmic reticulum membrane"/>
    <property type="evidence" value="ECO:0007669"/>
    <property type="project" value="TreeGrafter"/>
</dbReference>
<dbReference type="InterPro" id="IPR052271">
    <property type="entry name" value="GDPD-Related"/>
</dbReference>
<comment type="catalytic activity">
    <reaction evidence="12">
        <text>N,1-di-(9Z-octadecenoyl)-sn-glycero-3-phosphoethanolamine + H2O = N-(9Z-octadecenoyl) ethanolamine + 1-(9Z-octadecenoyl)-sn-glycero-3-phosphate + H(+)</text>
        <dbReference type="Rhea" id="RHEA:56460"/>
        <dbReference type="ChEBI" id="CHEBI:15377"/>
        <dbReference type="ChEBI" id="CHEBI:15378"/>
        <dbReference type="ChEBI" id="CHEBI:71466"/>
        <dbReference type="ChEBI" id="CHEBI:74544"/>
        <dbReference type="ChEBI" id="CHEBI:85222"/>
    </reaction>
    <physiologicalReaction direction="left-to-right" evidence="12">
        <dbReference type="Rhea" id="RHEA:56461"/>
    </physiologicalReaction>
</comment>
<accession>A0A814KCU0</accession>
<dbReference type="GO" id="GO:0046475">
    <property type="term" value="P:glycerophospholipid catabolic process"/>
    <property type="evidence" value="ECO:0007669"/>
    <property type="project" value="TreeGrafter"/>
</dbReference>
<evidence type="ECO:0000313" key="14">
    <source>
        <dbReference type="EMBL" id="CAF1049179.1"/>
    </source>
</evidence>
<comment type="catalytic activity">
    <reaction evidence="8">
        <text>1-O-hexadecyl-sn-glycero-3-phosphocholine + H2O = 1-O-hexadecyl-sn-glycero-3-phosphate + choline + H(+)</text>
        <dbReference type="Rhea" id="RHEA:41143"/>
        <dbReference type="ChEBI" id="CHEBI:15354"/>
        <dbReference type="ChEBI" id="CHEBI:15377"/>
        <dbReference type="ChEBI" id="CHEBI:15378"/>
        <dbReference type="ChEBI" id="CHEBI:64496"/>
        <dbReference type="ChEBI" id="CHEBI:77580"/>
    </reaction>
    <physiologicalReaction direction="left-to-right" evidence="8">
        <dbReference type="Rhea" id="RHEA:41144"/>
    </physiologicalReaction>
</comment>
<evidence type="ECO:0000256" key="5">
    <source>
        <dbReference type="ARBA" id="ARBA00022989"/>
    </source>
</evidence>
<sequence>MALFVACTTFATVYVISSYIFLRKPRWIHRKRRPAFIVRNIAHRGGAGESIENSLLAFDKGLKNGVEMLELDCHFTKDSQVIVHHDFTLDRTTGEIGFIRDIEYNNLPRISNSLPLYYDSDIIISSDNNNPNNRDLLRIPLLKDVFERYPTTPINIDIKENNDELIKQVSDLIQQYRREHITYWGSFSHVICRKLTAQNPHIVRFCSFKEAAGIVMGYWIGLLPFITLTPGAFEVPVPGMVFRKTLKNFDWKLKIVFYLAERALNNKTMFAHLQRRGIPVYVWILNNEQEFEYAFKHLGATGVMTDYPTLLHKYLVSNKHEFIL</sequence>
<evidence type="ECO:0000256" key="2">
    <source>
        <dbReference type="ARBA" id="ARBA00007277"/>
    </source>
</evidence>
<dbReference type="InterPro" id="IPR017946">
    <property type="entry name" value="PLC-like_Pdiesterase_TIM-brl"/>
</dbReference>
<evidence type="ECO:0000256" key="11">
    <source>
        <dbReference type="ARBA" id="ARBA00048580"/>
    </source>
</evidence>
<reference evidence="14" key="1">
    <citation type="submission" date="2021-02" db="EMBL/GenBank/DDBJ databases">
        <authorList>
            <person name="Nowell W R."/>
        </authorList>
    </citation>
    <scope>NUCLEOTIDE SEQUENCE</scope>
</reference>
<keyword evidence="4" id="KW-0378">Hydrolase</keyword>
<comment type="similarity">
    <text evidence="2">Belongs to the glycerophosphoryl diester phosphodiesterase family.</text>
</comment>
<evidence type="ECO:0000256" key="6">
    <source>
        <dbReference type="ARBA" id="ARBA00023098"/>
    </source>
</evidence>
<keyword evidence="5" id="KW-1133">Transmembrane helix</keyword>
<comment type="subcellular location">
    <subcellularLocation>
        <location evidence="1">Membrane</location>
    </subcellularLocation>
</comment>
<evidence type="ECO:0000256" key="7">
    <source>
        <dbReference type="ARBA" id="ARBA00023136"/>
    </source>
</evidence>
<evidence type="ECO:0000256" key="10">
    <source>
        <dbReference type="ARBA" id="ARBA00047538"/>
    </source>
</evidence>
<proteinExistence type="inferred from homology"/>
<evidence type="ECO:0000259" key="13">
    <source>
        <dbReference type="PROSITE" id="PS51704"/>
    </source>
</evidence>
<keyword evidence="6" id="KW-0443">Lipid metabolism</keyword>
<dbReference type="OrthoDB" id="1058301at2759"/>
<name>A0A814KCU0_9BILA</name>
<dbReference type="Gene3D" id="3.20.20.190">
    <property type="entry name" value="Phosphatidylinositol (PI) phosphodiesterase"/>
    <property type="match status" value="1"/>
</dbReference>
<dbReference type="EMBL" id="CAJNOO010000860">
    <property type="protein sequence ID" value="CAF1049179.1"/>
    <property type="molecule type" value="Genomic_DNA"/>
</dbReference>
<comment type="catalytic activity">
    <reaction evidence="9">
        <text>N-(5Z,8Z,11Z,14Z-eicosatetraenoyl)-1-(9Z-octadecenoyl)-sn-glycero-3-phosphoethanolamine + H2O = N-(5Z,8Z,11Z,14Z-eicosatetraenoyl)-ethanolamine + 1-(9Z-octadecenoyl)-sn-glycero-3-phosphate + H(+)</text>
        <dbReference type="Rhea" id="RHEA:45544"/>
        <dbReference type="ChEBI" id="CHEBI:2700"/>
        <dbReference type="ChEBI" id="CHEBI:15377"/>
        <dbReference type="ChEBI" id="CHEBI:15378"/>
        <dbReference type="ChEBI" id="CHEBI:74544"/>
        <dbReference type="ChEBI" id="CHEBI:85223"/>
    </reaction>
    <physiologicalReaction direction="left-to-right" evidence="9">
        <dbReference type="Rhea" id="RHEA:45545"/>
    </physiologicalReaction>
</comment>
<comment type="catalytic activity">
    <reaction evidence="11">
        <text>1-O-(1Z-octadecenyl)-sn-glycero-3-phospho-N-hexadecanoyl-ethanolamine + H2O = 1-O-(1Z-octadecenyl)-sn-glycero-3-phosphate + N-hexadecanoylethanolamine + H(+)</text>
        <dbReference type="Rhea" id="RHEA:53184"/>
        <dbReference type="ChEBI" id="CHEBI:15377"/>
        <dbReference type="ChEBI" id="CHEBI:15378"/>
        <dbReference type="ChEBI" id="CHEBI:71464"/>
        <dbReference type="ChEBI" id="CHEBI:137009"/>
        <dbReference type="ChEBI" id="CHEBI:137017"/>
    </reaction>
    <physiologicalReaction direction="left-to-right" evidence="11">
        <dbReference type="Rhea" id="RHEA:53185"/>
    </physiologicalReaction>
</comment>
<comment type="caution">
    <text evidence="14">The sequence shown here is derived from an EMBL/GenBank/DDBJ whole genome shotgun (WGS) entry which is preliminary data.</text>
</comment>